<dbReference type="Proteomes" id="UP000824998">
    <property type="component" value="Unassembled WGS sequence"/>
</dbReference>
<dbReference type="AlphaFoldDB" id="A0A9P8C3S5"/>
<accession>A0A9P8C3S5</accession>
<feature type="domain" description="Heterokaryon incompatibility" evidence="1">
    <location>
        <begin position="4"/>
        <end position="55"/>
    </location>
</feature>
<dbReference type="Pfam" id="PF06985">
    <property type="entry name" value="HET"/>
    <property type="match status" value="1"/>
</dbReference>
<evidence type="ECO:0000313" key="2">
    <source>
        <dbReference type="EMBL" id="KAG9232784.1"/>
    </source>
</evidence>
<organism evidence="2 3">
    <name type="scientific">Amylocarpus encephaloides</name>
    <dbReference type="NCBI Taxonomy" id="45428"/>
    <lineage>
        <taxon>Eukaryota</taxon>
        <taxon>Fungi</taxon>
        <taxon>Dikarya</taxon>
        <taxon>Ascomycota</taxon>
        <taxon>Pezizomycotina</taxon>
        <taxon>Leotiomycetes</taxon>
        <taxon>Helotiales</taxon>
        <taxon>Helotiales incertae sedis</taxon>
        <taxon>Amylocarpus</taxon>
    </lineage>
</organism>
<sequence length="55" mass="6140">KSKYVALGYCWGRSSFITTTSKNVSTHEKTNSTAKLPPAIRDVVIIVRVLGLRYL</sequence>
<keyword evidence="3" id="KW-1185">Reference proteome</keyword>
<feature type="non-terminal residue" evidence="2">
    <location>
        <position position="1"/>
    </location>
</feature>
<protein>
    <recommendedName>
        <fullName evidence="1">Heterokaryon incompatibility domain-containing protein</fullName>
    </recommendedName>
</protein>
<proteinExistence type="predicted"/>
<evidence type="ECO:0000313" key="3">
    <source>
        <dbReference type="Proteomes" id="UP000824998"/>
    </source>
</evidence>
<comment type="caution">
    <text evidence="2">The sequence shown here is derived from an EMBL/GenBank/DDBJ whole genome shotgun (WGS) entry which is preliminary data.</text>
</comment>
<dbReference type="InterPro" id="IPR010730">
    <property type="entry name" value="HET"/>
</dbReference>
<name>A0A9P8C3S5_9HELO</name>
<dbReference type="OrthoDB" id="5428863at2759"/>
<gene>
    <name evidence="2" type="ORF">BJ875DRAFT_379935</name>
</gene>
<evidence type="ECO:0000259" key="1">
    <source>
        <dbReference type="Pfam" id="PF06985"/>
    </source>
</evidence>
<reference evidence="2" key="1">
    <citation type="journal article" date="2021" name="IMA Fungus">
        <title>Genomic characterization of three marine fungi, including Emericellopsis atlantica sp. nov. with signatures of a generalist lifestyle and marine biomass degradation.</title>
        <authorList>
            <person name="Hagestad O.C."/>
            <person name="Hou L."/>
            <person name="Andersen J.H."/>
            <person name="Hansen E.H."/>
            <person name="Altermark B."/>
            <person name="Li C."/>
            <person name="Kuhnert E."/>
            <person name="Cox R.J."/>
            <person name="Crous P.W."/>
            <person name="Spatafora J.W."/>
            <person name="Lail K."/>
            <person name="Amirebrahimi M."/>
            <person name="Lipzen A."/>
            <person name="Pangilinan J."/>
            <person name="Andreopoulos W."/>
            <person name="Hayes R.D."/>
            <person name="Ng V."/>
            <person name="Grigoriev I.V."/>
            <person name="Jackson S.A."/>
            <person name="Sutton T.D.S."/>
            <person name="Dobson A.D.W."/>
            <person name="Rama T."/>
        </authorList>
    </citation>
    <scope>NUCLEOTIDE SEQUENCE</scope>
    <source>
        <strain evidence="2">TRa018bII</strain>
    </source>
</reference>
<dbReference type="EMBL" id="MU251530">
    <property type="protein sequence ID" value="KAG9232784.1"/>
    <property type="molecule type" value="Genomic_DNA"/>
</dbReference>